<dbReference type="SMART" id="SM00382">
    <property type="entry name" value="AAA"/>
    <property type="match status" value="1"/>
</dbReference>
<dbReference type="Proteomes" id="UP000273083">
    <property type="component" value="Unassembled WGS sequence"/>
</dbReference>
<evidence type="ECO:0000313" key="5">
    <source>
        <dbReference type="EMBL" id="ROR30487.1"/>
    </source>
</evidence>
<dbReference type="SUPFAM" id="SSF52540">
    <property type="entry name" value="P-loop containing nucleoside triphosphate hydrolases"/>
    <property type="match status" value="1"/>
</dbReference>
<feature type="domain" description="ABC transporter" evidence="4">
    <location>
        <begin position="8"/>
        <end position="242"/>
    </location>
</feature>
<evidence type="ECO:0000259" key="4">
    <source>
        <dbReference type="PROSITE" id="PS50893"/>
    </source>
</evidence>
<dbReference type="EMBL" id="RJVG01000002">
    <property type="protein sequence ID" value="ROR30487.1"/>
    <property type="molecule type" value="Genomic_DNA"/>
</dbReference>
<keyword evidence="1" id="KW-0813">Transport</keyword>
<dbReference type="GO" id="GO:0016887">
    <property type="term" value="F:ATP hydrolysis activity"/>
    <property type="evidence" value="ECO:0007669"/>
    <property type="project" value="InterPro"/>
</dbReference>
<dbReference type="GO" id="GO:0005524">
    <property type="term" value="F:ATP binding"/>
    <property type="evidence" value="ECO:0007669"/>
    <property type="project" value="UniProtKB-KW"/>
</dbReference>
<dbReference type="Pfam" id="PF00005">
    <property type="entry name" value="ABC_tran"/>
    <property type="match status" value="1"/>
</dbReference>
<reference evidence="5 6" key="1">
    <citation type="submission" date="2018-11" db="EMBL/GenBank/DDBJ databases">
        <title>Genomic Encyclopedia of Type Strains, Phase IV (KMG-IV): sequencing the most valuable type-strain genomes for metagenomic binning, comparative biology and taxonomic classification.</title>
        <authorList>
            <person name="Goeker M."/>
        </authorList>
    </citation>
    <scope>NUCLEOTIDE SEQUENCE [LARGE SCALE GENOMIC DNA]</scope>
    <source>
        <strain evidence="5 6">DSM 26537</strain>
    </source>
</reference>
<dbReference type="InterPro" id="IPR050166">
    <property type="entry name" value="ABC_transporter_ATP-bind"/>
</dbReference>
<keyword evidence="3 5" id="KW-0067">ATP-binding</keyword>
<evidence type="ECO:0000256" key="3">
    <source>
        <dbReference type="ARBA" id="ARBA00022840"/>
    </source>
</evidence>
<dbReference type="Gene3D" id="3.40.50.300">
    <property type="entry name" value="P-loop containing nucleotide triphosphate hydrolases"/>
    <property type="match status" value="1"/>
</dbReference>
<name>A0A3N1XZW1_9FIRM</name>
<dbReference type="PANTHER" id="PTHR42788">
    <property type="entry name" value="TAURINE IMPORT ATP-BINDING PROTEIN-RELATED"/>
    <property type="match status" value="1"/>
</dbReference>
<keyword evidence="2" id="KW-0547">Nucleotide-binding</keyword>
<dbReference type="InterPro" id="IPR003593">
    <property type="entry name" value="AAA+_ATPase"/>
</dbReference>
<comment type="caution">
    <text evidence="5">The sequence shown here is derived from an EMBL/GenBank/DDBJ whole genome shotgun (WGS) entry which is preliminary data.</text>
</comment>
<accession>A0A3N1XZW1</accession>
<proteinExistence type="predicted"/>
<evidence type="ECO:0000313" key="6">
    <source>
        <dbReference type="Proteomes" id="UP000273083"/>
    </source>
</evidence>
<dbReference type="InterPro" id="IPR027417">
    <property type="entry name" value="P-loop_NTPase"/>
</dbReference>
<organism evidence="5 6">
    <name type="scientific">Mobilisporobacter senegalensis</name>
    <dbReference type="NCBI Taxonomy" id="1329262"/>
    <lineage>
        <taxon>Bacteria</taxon>
        <taxon>Bacillati</taxon>
        <taxon>Bacillota</taxon>
        <taxon>Clostridia</taxon>
        <taxon>Lachnospirales</taxon>
        <taxon>Lachnospiraceae</taxon>
        <taxon>Mobilisporobacter</taxon>
    </lineage>
</organism>
<dbReference type="PROSITE" id="PS50893">
    <property type="entry name" value="ABC_TRANSPORTER_2"/>
    <property type="match status" value="1"/>
</dbReference>
<sequence>MVKRMLFLDNVNIQYKTKNETWEVIQNLSLQIKQGEALIILGSSGCGKSTLINALAGTIPIESGYIEFVKDNDRKPLTPKNHTIGFIPQNCGLLPWKTVKDNCLLPLKIHHKRVDEKKKQEIIKIYEALNISHLLNKYPKELSGGQVQRAAIARAFIMKPDLLLMDEPFSALDAITREEARELFLNVWNQNKATTILVTHSIEEALYLGNRIAVMGTEKGEMKYFMDNPYLGKSYPDDTNYLNTKRLLRDMLKVEERKETVE</sequence>
<dbReference type="InterPro" id="IPR003439">
    <property type="entry name" value="ABC_transporter-like_ATP-bd"/>
</dbReference>
<dbReference type="AlphaFoldDB" id="A0A3N1XZW1"/>
<keyword evidence="6" id="KW-1185">Reference proteome</keyword>
<evidence type="ECO:0000256" key="1">
    <source>
        <dbReference type="ARBA" id="ARBA00022448"/>
    </source>
</evidence>
<protein>
    <submittedName>
        <fullName evidence="5">NitT/TauT family transport system ATP-binding protein</fullName>
    </submittedName>
</protein>
<dbReference type="PANTHER" id="PTHR42788:SF13">
    <property type="entry name" value="ALIPHATIC SULFONATES IMPORT ATP-BINDING PROTEIN SSUB"/>
    <property type="match status" value="1"/>
</dbReference>
<gene>
    <name evidence="5" type="ORF">EDD66_102138</name>
</gene>
<evidence type="ECO:0000256" key="2">
    <source>
        <dbReference type="ARBA" id="ARBA00022741"/>
    </source>
</evidence>